<evidence type="ECO:0000256" key="1">
    <source>
        <dbReference type="SAM" id="SignalP"/>
    </source>
</evidence>
<dbReference type="AlphaFoldDB" id="A0A2M3ZQB0"/>
<proteinExistence type="predicted"/>
<keyword evidence="1" id="KW-0732">Signal</keyword>
<feature type="chain" id="PRO_5014901896" evidence="1">
    <location>
        <begin position="24"/>
        <end position="74"/>
    </location>
</feature>
<protein>
    <submittedName>
        <fullName evidence="2">Putative secreted peptide</fullName>
    </submittedName>
</protein>
<dbReference type="EMBL" id="GGFM01009931">
    <property type="protein sequence ID" value="MBW30682.1"/>
    <property type="molecule type" value="Transcribed_RNA"/>
</dbReference>
<evidence type="ECO:0000313" key="2">
    <source>
        <dbReference type="EMBL" id="MBW30682.1"/>
    </source>
</evidence>
<feature type="signal peptide" evidence="1">
    <location>
        <begin position="1"/>
        <end position="23"/>
    </location>
</feature>
<sequence length="74" mass="8276">MTIRGSCVWLLLRLVTFTGISFANQMLHYASTTTHHLHGEYTNAHGVITHDFTTALRSERSSCTAILKMDGTHD</sequence>
<name>A0A2M3ZQB0_9DIPT</name>
<reference evidence="2" key="1">
    <citation type="submission" date="2018-01" db="EMBL/GenBank/DDBJ databases">
        <title>An insight into the sialome of Amazonian anophelines.</title>
        <authorList>
            <person name="Ribeiro J.M."/>
            <person name="Scarpassa V."/>
            <person name="Calvo E."/>
        </authorList>
    </citation>
    <scope>NUCLEOTIDE SEQUENCE</scope>
    <source>
        <tissue evidence="2">Salivary glands</tissue>
    </source>
</reference>
<accession>A0A2M3ZQB0</accession>
<organism evidence="2">
    <name type="scientific">Anopheles braziliensis</name>
    <dbReference type="NCBI Taxonomy" id="58242"/>
    <lineage>
        <taxon>Eukaryota</taxon>
        <taxon>Metazoa</taxon>
        <taxon>Ecdysozoa</taxon>
        <taxon>Arthropoda</taxon>
        <taxon>Hexapoda</taxon>
        <taxon>Insecta</taxon>
        <taxon>Pterygota</taxon>
        <taxon>Neoptera</taxon>
        <taxon>Endopterygota</taxon>
        <taxon>Diptera</taxon>
        <taxon>Nematocera</taxon>
        <taxon>Culicoidea</taxon>
        <taxon>Culicidae</taxon>
        <taxon>Anophelinae</taxon>
        <taxon>Anopheles</taxon>
    </lineage>
</organism>